<dbReference type="InterPro" id="IPR003715">
    <property type="entry name" value="Poly_export_N"/>
</dbReference>
<keyword evidence="1" id="KW-0732">Signal</keyword>
<evidence type="ECO:0000259" key="3">
    <source>
        <dbReference type="Pfam" id="PF10531"/>
    </source>
</evidence>
<name>A0ABT3ZTW9_9BACT</name>
<dbReference type="Proteomes" id="UP001207654">
    <property type="component" value="Unassembled WGS sequence"/>
</dbReference>
<dbReference type="Gene3D" id="3.30.1950.10">
    <property type="entry name" value="wza like domain"/>
    <property type="match status" value="1"/>
</dbReference>
<dbReference type="PANTHER" id="PTHR33619">
    <property type="entry name" value="POLYSACCHARIDE EXPORT PROTEIN GFCE-RELATED"/>
    <property type="match status" value="1"/>
</dbReference>
<dbReference type="PANTHER" id="PTHR33619:SF3">
    <property type="entry name" value="POLYSACCHARIDE EXPORT PROTEIN GFCE-RELATED"/>
    <property type="match status" value="1"/>
</dbReference>
<feature type="domain" description="Polysaccharide export protein N-terminal" evidence="2">
    <location>
        <begin position="50"/>
        <end position="124"/>
    </location>
</feature>
<reference evidence="4 5" key="1">
    <citation type="submission" date="2022-11" db="EMBL/GenBank/DDBJ databases">
        <title>Minimal conservation of predation-associated metabolite biosynthetic gene clusters underscores biosynthetic potential of Myxococcota including descriptions for ten novel species: Archangium lansinium sp. nov., Myxococcus landrumus sp. nov., Nannocystis bai.</title>
        <authorList>
            <person name="Ahearne A."/>
            <person name="Stevens C."/>
            <person name="Phillips K."/>
        </authorList>
    </citation>
    <scope>NUCLEOTIDE SEQUENCE [LARGE SCALE GENOMIC DNA]</scope>
    <source>
        <strain evidence="4 5">MIWBW</strain>
    </source>
</reference>
<gene>
    <name evidence="4" type="ORF">OV287_00070</name>
</gene>
<dbReference type="InterPro" id="IPR049712">
    <property type="entry name" value="Poly_export"/>
</dbReference>
<organism evidence="4 5">
    <name type="scientific">Archangium lansingense</name>
    <dbReference type="NCBI Taxonomy" id="2995310"/>
    <lineage>
        <taxon>Bacteria</taxon>
        <taxon>Pseudomonadati</taxon>
        <taxon>Myxococcota</taxon>
        <taxon>Myxococcia</taxon>
        <taxon>Myxococcales</taxon>
        <taxon>Cystobacterineae</taxon>
        <taxon>Archangiaceae</taxon>
        <taxon>Archangium</taxon>
    </lineage>
</organism>
<dbReference type="Gene3D" id="3.10.560.10">
    <property type="entry name" value="Outer membrane lipoprotein wza domain like"/>
    <property type="match status" value="1"/>
</dbReference>
<evidence type="ECO:0000313" key="4">
    <source>
        <dbReference type="EMBL" id="MCY1072863.1"/>
    </source>
</evidence>
<evidence type="ECO:0000313" key="5">
    <source>
        <dbReference type="Proteomes" id="UP001207654"/>
    </source>
</evidence>
<dbReference type="InterPro" id="IPR019554">
    <property type="entry name" value="Soluble_ligand-bd"/>
</dbReference>
<dbReference type="PROSITE" id="PS51257">
    <property type="entry name" value="PROKAR_LIPOPROTEIN"/>
    <property type="match status" value="1"/>
</dbReference>
<dbReference type="NCBIfam" id="NF041843">
    <property type="entry name" value="EpsY"/>
    <property type="match status" value="1"/>
</dbReference>
<dbReference type="Pfam" id="PF02563">
    <property type="entry name" value="Poly_export"/>
    <property type="match status" value="1"/>
</dbReference>
<comment type="caution">
    <text evidence="4">The sequence shown here is derived from an EMBL/GenBank/DDBJ whole genome shotgun (WGS) entry which is preliminary data.</text>
</comment>
<dbReference type="Pfam" id="PF10531">
    <property type="entry name" value="SLBB"/>
    <property type="match status" value="1"/>
</dbReference>
<dbReference type="RefSeq" id="WP_267531887.1">
    <property type="nucleotide sequence ID" value="NZ_JAPNKA010000001.1"/>
</dbReference>
<accession>A0ABT3ZTW9</accession>
<dbReference type="EMBL" id="JAPNKA010000001">
    <property type="protein sequence ID" value="MCY1072863.1"/>
    <property type="molecule type" value="Genomic_DNA"/>
</dbReference>
<sequence>MKPSLSTMSMPSLHSLRRWPLLATLLLLSACYQPGRFVWVDDYREPQVQQQDDSYVIRKGDILNVNVWNQRELTSRLRVRDDGRISLPLLNDVDAAGSTPAALARAMEQKLKDLVANPVVTVIVDEAQPVKISVLGEVRNPGKKLLDSGSGPLQALSEAGGFTDYARDDAIYVLRREPGYPTPVRIRFTYEALTRNEGSAPTFRLKTGDVLVVE</sequence>
<proteinExistence type="predicted"/>
<protein>
    <submittedName>
        <fullName evidence="4">Polysaccharide export protein</fullName>
    </submittedName>
</protein>
<evidence type="ECO:0000256" key="1">
    <source>
        <dbReference type="ARBA" id="ARBA00022729"/>
    </source>
</evidence>
<keyword evidence="5" id="KW-1185">Reference proteome</keyword>
<feature type="domain" description="Soluble ligand binding" evidence="3">
    <location>
        <begin position="132"/>
        <end position="178"/>
    </location>
</feature>
<evidence type="ECO:0000259" key="2">
    <source>
        <dbReference type="Pfam" id="PF02563"/>
    </source>
</evidence>